<keyword evidence="2" id="KW-1185">Reference proteome</keyword>
<reference evidence="1" key="1">
    <citation type="submission" date="2020-05" db="EMBL/GenBank/DDBJ databases">
        <title>Mycena genomes resolve the evolution of fungal bioluminescence.</title>
        <authorList>
            <person name="Tsai I.J."/>
        </authorList>
    </citation>
    <scope>NUCLEOTIDE SEQUENCE</scope>
    <source>
        <strain evidence="1">CCC161011</strain>
    </source>
</reference>
<dbReference type="AlphaFoldDB" id="A0A8H7D7N7"/>
<dbReference type="Proteomes" id="UP000620124">
    <property type="component" value="Unassembled WGS sequence"/>
</dbReference>
<dbReference type="EMBL" id="JACAZI010000004">
    <property type="protein sequence ID" value="KAF7362457.1"/>
    <property type="molecule type" value="Genomic_DNA"/>
</dbReference>
<sequence>MFKFLDAHIDQCNDNVRLQTQEPADLSLTPRSSFPKGGRSTAADHLSSQYSFAYMTCLLGHSANLREDGPEEDYFPGSTTKYIAQDCSTHISVIRRLYSLKRDDKQNLNATFFEFDSAAKVKSETELQRELARICDYERTCLKMSLDQLLAVAQEDTGAARGKRIHEIVKLFYNANEIYAEIIEKRDTST</sequence>
<proteinExistence type="predicted"/>
<organism evidence="1 2">
    <name type="scientific">Mycena venus</name>
    <dbReference type="NCBI Taxonomy" id="2733690"/>
    <lineage>
        <taxon>Eukaryota</taxon>
        <taxon>Fungi</taxon>
        <taxon>Dikarya</taxon>
        <taxon>Basidiomycota</taxon>
        <taxon>Agaricomycotina</taxon>
        <taxon>Agaricomycetes</taxon>
        <taxon>Agaricomycetidae</taxon>
        <taxon>Agaricales</taxon>
        <taxon>Marasmiineae</taxon>
        <taxon>Mycenaceae</taxon>
        <taxon>Mycena</taxon>
    </lineage>
</organism>
<protein>
    <submittedName>
        <fullName evidence="1">Ent-kaurene synthase</fullName>
    </submittedName>
</protein>
<evidence type="ECO:0000313" key="1">
    <source>
        <dbReference type="EMBL" id="KAF7362457.1"/>
    </source>
</evidence>
<evidence type="ECO:0000313" key="2">
    <source>
        <dbReference type="Proteomes" id="UP000620124"/>
    </source>
</evidence>
<comment type="caution">
    <text evidence="1">The sequence shown here is derived from an EMBL/GenBank/DDBJ whole genome shotgun (WGS) entry which is preliminary data.</text>
</comment>
<dbReference type="OrthoDB" id="2343925at2759"/>
<gene>
    <name evidence="1" type="ORF">MVEN_00593300</name>
</gene>
<name>A0A8H7D7N7_9AGAR</name>
<accession>A0A8H7D7N7</accession>